<proteinExistence type="predicted"/>
<dbReference type="AlphaFoldDB" id="A0A090E4L7"/>
<keyword evidence="3" id="KW-1185">Reference proteome</keyword>
<keyword evidence="1" id="KW-0732">Signal</keyword>
<accession>A0A090E4L7</accession>
<evidence type="ECO:0000313" key="2">
    <source>
        <dbReference type="EMBL" id="CDX24440.1"/>
    </source>
</evidence>
<organism evidence="2 3">
    <name type="scientific">Mesorhizobium plurifarium</name>
    <dbReference type="NCBI Taxonomy" id="69974"/>
    <lineage>
        <taxon>Bacteria</taxon>
        <taxon>Pseudomonadati</taxon>
        <taxon>Pseudomonadota</taxon>
        <taxon>Alphaproteobacteria</taxon>
        <taxon>Hyphomicrobiales</taxon>
        <taxon>Phyllobacteriaceae</taxon>
        <taxon>Mesorhizobium</taxon>
    </lineage>
</organism>
<dbReference type="Proteomes" id="UP000045285">
    <property type="component" value="Unassembled WGS sequence"/>
</dbReference>
<name>A0A090E4L7_MESPL</name>
<sequence>MSCRPLLLAGTLLFFCSVAPAHADPCKAPLPAQAGLRFSGTVRYVGDGDGLCVGGTTDPNEWIEVRLADFDAPEFHQAGGAAAKVALERIALHREVTCTTERGRSGRIVSFDRVIARCRIGSDSIGDLLRQAGIVAGGN</sequence>
<dbReference type="Gene3D" id="2.40.50.90">
    <property type="match status" value="1"/>
</dbReference>
<evidence type="ECO:0000256" key="1">
    <source>
        <dbReference type="SAM" id="SignalP"/>
    </source>
</evidence>
<protein>
    <submittedName>
        <fullName evidence="2">Micrococcal nuclease-like nuclease</fullName>
    </submittedName>
</protein>
<dbReference type="InterPro" id="IPR035437">
    <property type="entry name" value="SNase_OB-fold_sf"/>
</dbReference>
<gene>
    <name evidence="2" type="ORF">MPL3356_400072</name>
</gene>
<feature type="chain" id="PRO_5001854658" evidence="1">
    <location>
        <begin position="24"/>
        <end position="139"/>
    </location>
</feature>
<evidence type="ECO:0000313" key="3">
    <source>
        <dbReference type="Proteomes" id="UP000045285"/>
    </source>
</evidence>
<dbReference type="EMBL" id="CCMZ01000035">
    <property type="protein sequence ID" value="CDX24440.1"/>
    <property type="molecule type" value="Genomic_DNA"/>
</dbReference>
<feature type="signal peptide" evidence="1">
    <location>
        <begin position="1"/>
        <end position="23"/>
    </location>
</feature>
<reference evidence="3" key="1">
    <citation type="submission" date="2014-08" db="EMBL/GenBank/DDBJ databases">
        <authorList>
            <person name="Moulin L."/>
        </authorList>
    </citation>
    <scope>NUCLEOTIDE SEQUENCE [LARGE SCALE GENOMIC DNA]</scope>
</reference>
<dbReference type="SUPFAM" id="SSF50199">
    <property type="entry name" value="Staphylococcal nuclease"/>
    <property type="match status" value="1"/>
</dbReference>